<keyword evidence="2" id="KW-1185">Reference proteome</keyword>
<evidence type="ECO:0000313" key="2">
    <source>
        <dbReference type="Proteomes" id="UP001211907"/>
    </source>
</evidence>
<accession>A0AAD5SQE1</accession>
<comment type="caution">
    <text evidence="1">The sequence shown here is derived from an EMBL/GenBank/DDBJ whole genome shotgun (WGS) entry which is preliminary data.</text>
</comment>
<dbReference type="Proteomes" id="UP001211907">
    <property type="component" value="Unassembled WGS sequence"/>
</dbReference>
<sequence>MRVAGSSSSVGGTGAGSAGAALMLSASFNQDASCLAVSLPLGSASGGKAGFQ</sequence>
<proteinExistence type="predicted"/>
<protein>
    <submittedName>
        <fullName evidence="1">Uncharacterized protein</fullName>
    </submittedName>
</protein>
<name>A0AAD5SQE1_9FUNG</name>
<dbReference type="AlphaFoldDB" id="A0AAD5SQE1"/>
<reference evidence="1" key="1">
    <citation type="submission" date="2020-05" db="EMBL/GenBank/DDBJ databases">
        <title>Phylogenomic resolution of chytrid fungi.</title>
        <authorList>
            <person name="Stajich J.E."/>
            <person name="Amses K."/>
            <person name="Simmons R."/>
            <person name="Seto K."/>
            <person name="Myers J."/>
            <person name="Bonds A."/>
            <person name="Quandt C.A."/>
            <person name="Barry K."/>
            <person name="Liu P."/>
            <person name="Grigoriev I."/>
            <person name="Longcore J.E."/>
            <person name="James T.Y."/>
        </authorList>
    </citation>
    <scope>NUCLEOTIDE SEQUENCE</scope>
    <source>
        <strain evidence="1">JEL0513</strain>
    </source>
</reference>
<organism evidence="1 2">
    <name type="scientific">Physocladia obscura</name>
    <dbReference type="NCBI Taxonomy" id="109957"/>
    <lineage>
        <taxon>Eukaryota</taxon>
        <taxon>Fungi</taxon>
        <taxon>Fungi incertae sedis</taxon>
        <taxon>Chytridiomycota</taxon>
        <taxon>Chytridiomycota incertae sedis</taxon>
        <taxon>Chytridiomycetes</taxon>
        <taxon>Chytridiales</taxon>
        <taxon>Chytriomycetaceae</taxon>
        <taxon>Physocladia</taxon>
    </lineage>
</organism>
<feature type="non-terminal residue" evidence="1">
    <location>
        <position position="52"/>
    </location>
</feature>
<gene>
    <name evidence="1" type="ORF">HK100_006492</name>
</gene>
<evidence type="ECO:0000313" key="1">
    <source>
        <dbReference type="EMBL" id="KAJ3093673.1"/>
    </source>
</evidence>
<dbReference type="EMBL" id="JADGJH010003006">
    <property type="protein sequence ID" value="KAJ3093673.1"/>
    <property type="molecule type" value="Genomic_DNA"/>
</dbReference>